<sequence length="733" mass="78239">MSLEWVEDMLGLTTWHGHVCEGQLDSVRELFGYETRLLRGLRRNKAMKDMEEAIRDAGARVGISLLTDLSQNLARVQTTQCAEAASSASSSEDEDGDGVSASLDAFTDDVDYDDLRDHEAFAGQDLADARAPSSIAISDYTTEDEATEVFAPLTVNLDVSVSLAARSIVEARLGGGTGLEATELEPANPSMYYFAAYLTPAARKSWCVVDVLGGAEAMLICENTVLWVDGCGAMGQGAGARVADMNVQGPVTGGHRQRFPLWYLALHATIVSPVARSGEPRSRADTQPGSLNSGGKAAAASSSSALGCVEVGGRFGAEAATLLRLLARQRAASVARGSGADPPTCPALPNETCTGRTKTSGAAVGHYLLLLEDEEGSEKRYADWCRERWHDSMRRTYALTSKPWPTYAYLDDACILAPPHRALQLYHSLALGNAASPVCIVTVDPGLRTRCQALGIDLRPAAPPSHQTAHTTVRDYATRTFSAADAAEPAEPHNLRAVCCRRLAGPALGFAELPDASMHWAPLPHRNDVGIASWTPQWLCMRCQNVLPVACVQTPGPPPPCLRCSAPMLWEVNLASHVERWVCSCCPFAHPVRPFALGPEPPLPASQAVPAPEPALPQTVVQYVDAVPPPLPLIAGTNSEVYVLILRAWWQRTVEALLARPFLPVQELAQAGNAMRKSPHSRMLCGRPCAADAPADTIQSGNAALRRVAAAEEGLRVGLASLDGIDLEATLSS</sequence>
<protein>
    <submittedName>
        <fullName evidence="2">Uncharacterized protein</fullName>
    </submittedName>
</protein>
<dbReference type="OrthoDB" id="443817at2759"/>
<dbReference type="EMBL" id="CAJNDS010000014">
    <property type="protein sequence ID" value="CAE6917220.1"/>
    <property type="molecule type" value="Genomic_DNA"/>
</dbReference>
<keyword evidence="3" id="KW-1185">Reference proteome</keyword>
<reference evidence="2" key="1">
    <citation type="submission" date="2021-02" db="EMBL/GenBank/DDBJ databases">
        <authorList>
            <person name="Dougan E. K."/>
            <person name="Rhodes N."/>
            <person name="Thang M."/>
            <person name="Chan C."/>
        </authorList>
    </citation>
    <scope>NUCLEOTIDE SEQUENCE</scope>
</reference>
<evidence type="ECO:0000313" key="3">
    <source>
        <dbReference type="Proteomes" id="UP000604046"/>
    </source>
</evidence>
<feature type="region of interest" description="Disordered" evidence="1">
    <location>
        <begin position="84"/>
        <end position="103"/>
    </location>
</feature>
<dbReference type="Proteomes" id="UP000604046">
    <property type="component" value="Unassembled WGS sequence"/>
</dbReference>
<comment type="caution">
    <text evidence="2">The sequence shown here is derived from an EMBL/GenBank/DDBJ whole genome shotgun (WGS) entry which is preliminary data.</text>
</comment>
<evidence type="ECO:0000256" key="1">
    <source>
        <dbReference type="SAM" id="MobiDB-lite"/>
    </source>
</evidence>
<accession>A0A812GFH4</accession>
<proteinExistence type="predicted"/>
<gene>
    <name evidence="2" type="ORF">SNAT2548_LOCUS338</name>
</gene>
<evidence type="ECO:0000313" key="2">
    <source>
        <dbReference type="EMBL" id="CAE6917220.1"/>
    </source>
</evidence>
<dbReference type="AlphaFoldDB" id="A0A812GFH4"/>
<name>A0A812GFH4_9DINO</name>
<organism evidence="2 3">
    <name type="scientific">Symbiodinium natans</name>
    <dbReference type="NCBI Taxonomy" id="878477"/>
    <lineage>
        <taxon>Eukaryota</taxon>
        <taxon>Sar</taxon>
        <taxon>Alveolata</taxon>
        <taxon>Dinophyceae</taxon>
        <taxon>Suessiales</taxon>
        <taxon>Symbiodiniaceae</taxon>
        <taxon>Symbiodinium</taxon>
    </lineage>
</organism>
<feature type="region of interest" description="Disordered" evidence="1">
    <location>
        <begin position="275"/>
        <end position="296"/>
    </location>
</feature>